<proteinExistence type="inferred from homology"/>
<gene>
    <name evidence="6" type="ORF">SAMN02745781_00437</name>
</gene>
<feature type="domain" description="CENP-V/GFA" evidence="5">
    <location>
        <begin position="4"/>
        <end position="133"/>
    </location>
</feature>
<dbReference type="Pfam" id="PF04828">
    <property type="entry name" value="GFA"/>
    <property type="match status" value="1"/>
</dbReference>
<evidence type="ECO:0000259" key="5">
    <source>
        <dbReference type="PROSITE" id="PS51891"/>
    </source>
</evidence>
<dbReference type="EMBL" id="FQUH01000001">
    <property type="protein sequence ID" value="SHE50219.1"/>
    <property type="molecule type" value="Genomic_DNA"/>
</dbReference>
<evidence type="ECO:0000313" key="7">
    <source>
        <dbReference type="Proteomes" id="UP000184159"/>
    </source>
</evidence>
<dbReference type="PROSITE" id="PS51891">
    <property type="entry name" value="CENP_V_GFA"/>
    <property type="match status" value="1"/>
</dbReference>
<evidence type="ECO:0000256" key="4">
    <source>
        <dbReference type="ARBA" id="ARBA00023239"/>
    </source>
</evidence>
<dbReference type="InterPro" id="IPR006913">
    <property type="entry name" value="CENP-V/GFA"/>
</dbReference>
<evidence type="ECO:0000256" key="1">
    <source>
        <dbReference type="ARBA" id="ARBA00005495"/>
    </source>
</evidence>
<accession>A0A1M4U0J2</accession>
<reference evidence="7" key="1">
    <citation type="submission" date="2016-11" db="EMBL/GenBank/DDBJ databases">
        <authorList>
            <person name="Varghese N."/>
            <person name="Submissions S."/>
        </authorList>
    </citation>
    <scope>NUCLEOTIDE SEQUENCE [LARGE SCALE GENOMIC DNA]</scope>
    <source>
        <strain evidence="7">DSM 21264</strain>
    </source>
</reference>
<comment type="similarity">
    <text evidence="1">Belongs to the Gfa family.</text>
</comment>
<keyword evidence="7" id="KW-1185">Reference proteome</keyword>
<dbReference type="SUPFAM" id="SSF51316">
    <property type="entry name" value="Mss4-like"/>
    <property type="match status" value="1"/>
</dbReference>
<evidence type="ECO:0000313" key="6">
    <source>
        <dbReference type="EMBL" id="SHE50219.1"/>
    </source>
</evidence>
<dbReference type="GO" id="GO:0046872">
    <property type="term" value="F:metal ion binding"/>
    <property type="evidence" value="ECO:0007669"/>
    <property type="project" value="UniProtKB-KW"/>
</dbReference>
<dbReference type="RefSeq" id="WP_072954966.1">
    <property type="nucleotide sequence ID" value="NZ_FQUH01000001.1"/>
</dbReference>
<dbReference type="Gene3D" id="3.90.1590.10">
    <property type="entry name" value="glutathione-dependent formaldehyde- activating enzyme (gfa)"/>
    <property type="match status" value="1"/>
</dbReference>
<sequence length="133" mass="14741">MNHFQGSCLCDSVRYELTGELQKFFLCHCQRCRKDTGSAHAANLFVKPVSFHWLSGADLVKTYHHPDSRHVKSFCQNCGSAVPTVIDNVMVLLPGGSLDSDLPHKPDANIFIDSQANWSKNSGDLPSFAHLPE</sequence>
<keyword evidence="3" id="KW-0862">Zinc</keyword>
<dbReference type="Proteomes" id="UP000184159">
    <property type="component" value="Unassembled WGS sequence"/>
</dbReference>
<evidence type="ECO:0000256" key="3">
    <source>
        <dbReference type="ARBA" id="ARBA00022833"/>
    </source>
</evidence>
<dbReference type="GO" id="GO:0016846">
    <property type="term" value="F:carbon-sulfur lyase activity"/>
    <property type="evidence" value="ECO:0007669"/>
    <property type="project" value="InterPro"/>
</dbReference>
<name>A0A1M4U0J2_VIBGA</name>
<dbReference type="AlphaFoldDB" id="A0A1M4U0J2"/>
<dbReference type="InterPro" id="IPR011057">
    <property type="entry name" value="Mss4-like_sf"/>
</dbReference>
<evidence type="ECO:0000256" key="2">
    <source>
        <dbReference type="ARBA" id="ARBA00022723"/>
    </source>
</evidence>
<protein>
    <submittedName>
        <fullName evidence="6">Uncharacterized conserved protein</fullName>
    </submittedName>
</protein>
<organism evidence="6 7">
    <name type="scientific">Vibrio gazogenes DSM 21264 = NBRC 103151</name>
    <dbReference type="NCBI Taxonomy" id="1123492"/>
    <lineage>
        <taxon>Bacteria</taxon>
        <taxon>Pseudomonadati</taxon>
        <taxon>Pseudomonadota</taxon>
        <taxon>Gammaproteobacteria</taxon>
        <taxon>Vibrionales</taxon>
        <taxon>Vibrionaceae</taxon>
        <taxon>Vibrio</taxon>
    </lineage>
</organism>
<keyword evidence="2" id="KW-0479">Metal-binding</keyword>
<dbReference type="PANTHER" id="PTHR33337">
    <property type="entry name" value="GFA DOMAIN-CONTAINING PROTEIN"/>
    <property type="match status" value="1"/>
</dbReference>
<keyword evidence="4" id="KW-0456">Lyase</keyword>
<dbReference type="PANTHER" id="PTHR33337:SF40">
    <property type="entry name" value="CENP-V_GFA DOMAIN-CONTAINING PROTEIN-RELATED"/>
    <property type="match status" value="1"/>
</dbReference>